<protein>
    <recommendedName>
        <fullName evidence="4">DUF4383 domain-containing protein</fullName>
    </recommendedName>
</protein>
<dbReference type="Proteomes" id="UP000217785">
    <property type="component" value="Unassembled WGS sequence"/>
</dbReference>
<comment type="caution">
    <text evidence="2">The sequence shown here is derived from an EMBL/GenBank/DDBJ whole genome shotgun (WGS) entry which is preliminary data.</text>
</comment>
<dbReference type="AlphaFoldDB" id="A0A292YL10"/>
<evidence type="ECO:0000313" key="3">
    <source>
        <dbReference type="Proteomes" id="UP000217785"/>
    </source>
</evidence>
<dbReference type="EMBL" id="BDUF01000060">
    <property type="protein sequence ID" value="GAX90628.1"/>
    <property type="molecule type" value="Genomic_DNA"/>
</dbReference>
<keyword evidence="1" id="KW-1133">Transmembrane helix</keyword>
<organism evidence="2 3">
    <name type="scientific">Effusibacillus lacus</name>
    <dbReference type="NCBI Taxonomy" id="1348429"/>
    <lineage>
        <taxon>Bacteria</taxon>
        <taxon>Bacillati</taxon>
        <taxon>Bacillota</taxon>
        <taxon>Bacilli</taxon>
        <taxon>Bacillales</taxon>
        <taxon>Alicyclobacillaceae</taxon>
        <taxon>Effusibacillus</taxon>
    </lineage>
</organism>
<proteinExistence type="predicted"/>
<dbReference type="Pfam" id="PF14325">
    <property type="entry name" value="DUF4383"/>
    <property type="match status" value="1"/>
</dbReference>
<accession>A0A292YL10</accession>
<feature type="transmembrane region" description="Helical" evidence="1">
    <location>
        <begin position="34"/>
        <end position="52"/>
    </location>
</feature>
<feature type="transmembrane region" description="Helical" evidence="1">
    <location>
        <begin position="6"/>
        <end position="27"/>
    </location>
</feature>
<keyword evidence="3" id="KW-1185">Reference proteome</keyword>
<dbReference type="OrthoDB" id="26124at2"/>
<evidence type="ECO:0008006" key="4">
    <source>
        <dbReference type="Google" id="ProtNLM"/>
    </source>
</evidence>
<sequence>MATTFARVAGWIFIVLGILGFFVNNLFGLIQFDVAHNAVHLLLGVLGLAAASGNQSQLYSAVVGAVLVILGAAGFFLPSMLGIHLEPVENILHLVLGGWGLYAGVYKKG</sequence>
<evidence type="ECO:0000313" key="2">
    <source>
        <dbReference type="EMBL" id="GAX90628.1"/>
    </source>
</evidence>
<evidence type="ECO:0000256" key="1">
    <source>
        <dbReference type="SAM" id="Phobius"/>
    </source>
</evidence>
<dbReference type="RefSeq" id="WP_096182355.1">
    <property type="nucleotide sequence ID" value="NZ_BDUF01000060.1"/>
</dbReference>
<feature type="transmembrane region" description="Helical" evidence="1">
    <location>
        <begin position="58"/>
        <end position="77"/>
    </location>
</feature>
<keyword evidence="1" id="KW-0812">Transmembrane</keyword>
<keyword evidence="1" id="KW-0472">Membrane</keyword>
<name>A0A292YL10_9BACL</name>
<reference evidence="3" key="1">
    <citation type="submission" date="2017-07" db="EMBL/GenBank/DDBJ databases">
        <title>Draft genome sequence of Effusibacillus lacus strain skLN1.</title>
        <authorList>
            <person name="Watanabe M."/>
            <person name="Kojima H."/>
            <person name="Fukui M."/>
        </authorList>
    </citation>
    <scope>NUCLEOTIDE SEQUENCE [LARGE SCALE GENOMIC DNA]</scope>
    <source>
        <strain evidence="3">skLN1</strain>
    </source>
</reference>